<dbReference type="Pfam" id="PF07883">
    <property type="entry name" value="Cupin_2"/>
    <property type="match status" value="1"/>
</dbReference>
<comment type="caution">
    <text evidence="3">The sequence shown here is derived from an EMBL/GenBank/DDBJ whole genome shotgun (WGS) entry which is preliminary data.</text>
</comment>
<dbReference type="InterPro" id="IPR053146">
    <property type="entry name" value="QDO-like"/>
</dbReference>
<feature type="compositionally biased region" description="Polar residues" evidence="1">
    <location>
        <begin position="1"/>
        <end position="12"/>
    </location>
</feature>
<feature type="domain" description="Cupin type-2" evidence="2">
    <location>
        <begin position="54"/>
        <end position="136"/>
    </location>
</feature>
<evidence type="ECO:0000256" key="1">
    <source>
        <dbReference type="SAM" id="MobiDB-lite"/>
    </source>
</evidence>
<dbReference type="InterPro" id="IPR013096">
    <property type="entry name" value="Cupin_2"/>
</dbReference>
<keyword evidence="4" id="KW-1185">Reference proteome</keyword>
<dbReference type="PATRIC" id="fig|1230460.4.peg.1228"/>
<organism evidence="3 4">
    <name type="scientific">Natronorubrum sulfidifaciens JCM 14089</name>
    <dbReference type="NCBI Taxonomy" id="1230460"/>
    <lineage>
        <taxon>Archaea</taxon>
        <taxon>Methanobacteriati</taxon>
        <taxon>Methanobacteriota</taxon>
        <taxon>Stenosarchaea group</taxon>
        <taxon>Halobacteria</taxon>
        <taxon>Halobacteriales</taxon>
        <taxon>Natrialbaceae</taxon>
        <taxon>Natronorubrum</taxon>
    </lineage>
</organism>
<evidence type="ECO:0000259" key="2">
    <source>
        <dbReference type="Pfam" id="PF07883"/>
    </source>
</evidence>
<protein>
    <submittedName>
        <fullName evidence="3">Cupin</fullName>
    </submittedName>
</protein>
<dbReference type="PANTHER" id="PTHR36440:SF1">
    <property type="entry name" value="PUTATIVE (AFU_ORTHOLOGUE AFUA_8G07350)-RELATED"/>
    <property type="match status" value="1"/>
</dbReference>
<dbReference type="Proteomes" id="UP000011661">
    <property type="component" value="Unassembled WGS sequence"/>
</dbReference>
<gene>
    <name evidence="3" type="ORF">C495_06063</name>
</gene>
<name>L9WB09_9EURY</name>
<dbReference type="InterPro" id="IPR011051">
    <property type="entry name" value="RmlC_Cupin_sf"/>
</dbReference>
<evidence type="ECO:0000313" key="3">
    <source>
        <dbReference type="EMBL" id="ELY46649.1"/>
    </source>
</evidence>
<evidence type="ECO:0000313" key="4">
    <source>
        <dbReference type="Proteomes" id="UP000011661"/>
    </source>
</evidence>
<reference evidence="3 4" key="1">
    <citation type="journal article" date="2014" name="PLoS Genet.">
        <title>Phylogenetically driven sequencing of extremely halophilic archaea reveals strategies for static and dynamic osmo-response.</title>
        <authorList>
            <person name="Becker E.A."/>
            <person name="Seitzer P.M."/>
            <person name="Tritt A."/>
            <person name="Larsen D."/>
            <person name="Krusor M."/>
            <person name="Yao A.I."/>
            <person name="Wu D."/>
            <person name="Madern D."/>
            <person name="Eisen J.A."/>
            <person name="Darling A.E."/>
            <person name="Facciotti M.T."/>
        </authorList>
    </citation>
    <scope>NUCLEOTIDE SEQUENCE [LARGE SCALE GENOMIC DNA]</scope>
    <source>
        <strain evidence="3 4">JCM 14089</strain>
    </source>
</reference>
<dbReference type="STRING" id="1230460.C495_06063"/>
<sequence>MDTGMATPTSTPEPEPVIRRSDDIEYETVSAADGLEKGVLISDDHGAPNFAIRRFVLEAGASVPAHTNEVEHEQYVLEGEYTVGIGNMQAADSATGDAVDSGEEYMVEAGDSLLIPAGTVHWYRNESDEPGAFLCAVPNGDDEIDLLE</sequence>
<dbReference type="Gene3D" id="2.60.120.10">
    <property type="entry name" value="Jelly Rolls"/>
    <property type="match status" value="1"/>
</dbReference>
<accession>L9WB09</accession>
<dbReference type="eggNOG" id="arCOG02994">
    <property type="taxonomic scope" value="Archaea"/>
</dbReference>
<dbReference type="EMBL" id="AOHX01000029">
    <property type="protein sequence ID" value="ELY46649.1"/>
    <property type="molecule type" value="Genomic_DNA"/>
</dbReference>
<dbReference type="CDD" id="cd02222">
    <property type="entry name" value="cupin_TM1459-like"/>
    <property type="match status" value="1"/>
</dbReference>
<dbReference type="InterPro" id="IPR014710">
    <property type="entry name" value="RmlC-like_jellyroll"/>
</dbReference>
<dbReference type="AlphaFoldDB" id="L9WB09"/>
<proteinExistence type="predicted"/>
<dbReference type="PANTHER" id="PTHR36440">
    <property type="entry name" value="PUTATIVE (AFU_ORTHOLOGUE AFUA_8G07350)-RELATED"/>
    <property type="match status" value="1"/>
</dbReference>
<dbReference type="SUPFAM" id="SSF51182">
    <property type="entry name" value="RmlC-like cupins"/>
    <property type="match status" value="1"/>
</dbReference>
<feature type="region of interest" description="Disordered" evidence="1">
    <location>
        <begin position="1"/>
        <end position="22"/>
    </location>
</feature>